<dbReference type="PANTHER" id="PTHR11533">
    <property type="entry name" value="PROTEASE M1 ZINC METALLOPROTEASE"/>
    <property type="match status" value="1"/>
</dbReference>
<reference evidence="2" key="1">
    <citation type="submission" date="2017-02" db="UniProtKB">
        <authorList>
            <consortium name="WormBaseParasite"/>
        </authorList>
    </citation>
    <scope>IDENTIFICATION</scope>
</reference>
<dbReference type="GO" id="GO:0042277">
    <property type="term" value="F:peptide binding"/>
    <property type="evidence" value="ECO:0007669"/>
    <property type="project" value="TreeGrafter"/>
</dbReference>
<organism evidence="2">
    <name type="scientific">Taenia asiatica</name>
    <name type="common">Asian tapeworm</name>
    <dbReference type="NCBI Taxonomy" id="60517"/>
    <lineage>
        <taxon>Eukaryota</taxon>
        <taxon>Metazoa</taxon>
        <taxon>Spiralia</taxon>
        <taxon>Lophotrochozoa</taxon>
        <taxon>Platyhelminthes</taxon>
        <taxon>Cestoda</taxon>
        <taxon>Eucestoda</taxon>
        <taxon>Cyclophyllidea</taxon>
        <taxon>Taeniidae</taxon>
        <taxon>Taenia</taxon>
    </lineage>
</organism>
<dbReference type="Gene3D" id="1.10.390.10">
    <property type="entry name" value="Neutral Protease Domain 2"/>
    <property type="match status" value="1"/>
</dbReference>
<dbReference type="GO" id="GO:0016020">
    <property type="term" value="C:membrane"/>
    <property type="evidence" value="ECO:0007669"/>
    <property type="project" value="TreeGrafter"/>
</dbReference>
<dbReference type="GO" id="GO:0006508">
    <property type="term" value="P:proteolysis"/>
    <property type="evidence" value="ECO:0007669"/>
    <property type="project" value="TreeGrafter"/>
</dbReference>
<dbReference type="GO" id="GO:0005615">
    <property type="term" value="C:extracellular space"/>
    <property type="evidence" value="ECO:0007669"/>
    <property type="project" value="TreeGrafter"/>
</dbReference>
<protein>
    <submittedName>
        <fullName evidence="2">Peptidase_M1 domain-containing protein</fullName>
    </submittedName>
</protein>
<evidence type="ECO:0000259" key="1">
    <source>
        <dbReference type="Pfam" id="PF01433"/>
    </source>
</evidence>
<dbReference type="GO" id="GO:0070006">
    <property type="term" value="F:metalloaminopeptidase activity"/>
    <property type="evidence" value="ECO:0007669"/>
    <property type="project" value="TreeGrafter"/>
</dbReference>
<dbReference type="GO" id="GO:0043171">
    <property type="term" value="P:peptide catabolic process"/>
    <property type="evidence" value="ECO:0007669"/>
    <property type="project" value="TreeGrafter"/>
</dbReference>
<accession>A0A0R3WH07</accession>
<dbReference type="GO" id="GO:0005737">
    <property type="term" value="C:cytoplasm"/>
    <property type="evidence" value="ECO:0007669"/>
    <property type="project" value="TreeGrafter"/>
</dbReference>
<dbReference type="GO" id="GO:0008270">
    <property type="term" value="F:zinc ion binding"/>
    <property type="evidence" value="ECO:0007669"/>
    <property type="project" value="InterPro"/>
</dbReference>
<proteinExistence type="predicted"/>
<dbReference type="InterPro" id="IPR050344">
    <property type="entry name" value="Peptidase_M1_aminopeptidases"/>
</dbReference>
<dbReference type="SUPFAM" id="SSF55486">
    <property type="entry name" value="Metalloproteases ('zincins'), catalytic domain"/>
    <property type="match status" value="1"/>
</dbReference>
<feature type="domain" description="Peptidase M1 membrane alanine aminopeptidase" evidence="1">
    <location>
        <begin position="2"/>
        <end position="90"/>
    </location>
</feature>
<dbReference type="STRING" id="60517.A0A0R3WH07"/>
<name>A0A0R3WH07_TAEAS</name>
<dbReference type="WBParaSite" id="TASK_0001015001-mRNA-1">
    <property type="protein sequence ID" value="TASK_0001015001-mRNA-1"/>
    <property type="gene ID" value="TASK_0001015001"/>
</dbReference>
<evidence type="ECO:0000313" key="2">
    <source>
        <dbReference type="WBParaSite" id="TASK_0001015001-mRNA-1"/>
    </source>
</evidence>
<dbReference type="PANTHER" id="PTHR11533:SF174">
    <property type="entry name" value="PUROMYCIN-SENSITIVE AMINOPEPTIDASE-RELATED"/>
    <property type="match status" value="1"/>
</dbReference>
<dbReference type="Pfam" id="PF01433">
    <property type="entry name" value="Peptidase_M1"/>
    <property type="match status" value="1"/>
</dbReference>
<dbReference type="InterPro" id="IPR014782">
    <property type="entry name" value="Peptidase_M1_dom"/>
</dbReference>
<dbReference type="InterPro" id="IPR027268">
    <property type="entry name" value="Peptidase_M4/M1_CTD_sf"/>
</dbReference>
<sequence>LQLDELKSSHPIEVEVNIAQEVEEIFDAVSYQKGSCLIHMLYNYMGHRPFQDGMRTYFEKFKYSNATTEDLWTVLQATSGCDVTEFMPLWTKQTGYPVVSIRLIRAPGGK</sequence>
<dbReference type="AlphaFoldDB" id="A0A0R3WH07"/>